<reference evidence="7" key="1">
    <citation type="journal article" date="2014" name="Int. J. Syst. Evol. Microbiol.">
        <title>Complete genome sequence of Corynebacterium casei LMG S-19264T (=DSM 44701T), isolated from a smear-ripened cheese.</title>
        <authorList>
            <consortium name="US DOE Joint Genome Institute (JGI-PGF)"/>
            <person name="Walter F."/>
            <person name="Albersmeier A."/>
            <person name="Kalinowski J."/>
            <person name="Ruckert C."/>
        </authorList>
    </citation>
    <scope>NUCLEOTIDE SEQUENCE</scope>
    <source>
        <strain evidence="7">JCM 12580</strain>
    </source>
</reference>
<accession>A0A917Q190</accession>
<feature type="domain" description="O-antigen ligase-related" evidence="6">
    <location>
        <begin position="190"/>
        <end position="328"/>
    </location>
</feature>
<dbReference type="InterPro" id="IPR007016">
    <property type="entry name" value="O-antigen_ligase-rel_domated"/>
</dbReference>
<dbReference type="GO" id="GO:0016020">
    <property type="term" value="C:membrane"/>
    <property type="evidence" value="ECO:0007669"/>
    <property type="project" value="UniProtKB-SubCell"/>
</dbReference>
<dbReference type="PANTHER" id="PTHR37422:SF13">
    <property type="entry name" value="LIPOPOLYSACCHARIDE BIOSYNTHESIS PROTEIN PA4999-RELATED"/>
    <property type="match status" value="1"/>
</dbReference>
<dbReference type="PANTHER" id="PTHR37422">
    <property type="entry name" value="TEICHURONIC ACID BIOSYNTHESIS PROTEIN TUAE"/>
    <property type="match status" value="1"/>
</dbReference>
<proteinExistence type="predicted"/>
<feature type="transmembrane region" description="Helical" evidence="5">
    <location>
        <begin position="97"/>
        <end position="116"/>
    </location>
</feature>
<comment type="caution">
    <text evidence="7">The sequence shown here is derived from an EMBL/GenBank/DDBJ whole genome shotgun (WGS) entry which is preliminary data.</text>
</comment>
<evidence type="ECO:0000256" key="1">
    <source>
        <dbReference type="ARBA" id="ARBA00004141"/>
    </source>
</evidence>
<feature type="transmembrane region" description="Helical" evidence="5">
    <location>
        <begin position="369"/>
        <end position="391"/>
    </location>
</feature>
<protein>
    <recommendedName>
        <fullName evidence="6">O-antigen ligase-related domain-containing protein</fullName>
    </recommendedName>
</protein>
<gene>
    <name evidence="7" type="ORF">GCM10007063_28760</name>
</gene>
<feature type="transmembrane region" description="Helical" evidence="5">
    <location>
        <begin position="37"/>
        <end position="58"/>
    </location>
</feature>
<dbReference type="AlphaFoldDB" id="A0A917Q190"/>
<feature type="transmembrane region" description="Helical" evidence="5">
    <location>
        <begin position="153"/>
        <end position="172"/>
    </location>
</feature>
<feature type="transmembrane region" description="Helical" evidence="5">
    <location>
        <begin position="123"/>
        <end position="141"/>
    </location>
</feature>
<dbReference type="Proteomes" id="UP000658382">
    <property type="component" value="Unassembled WGS sequence"/>
</dbReference>
<organism evidence="7 8">
    <name type="scientific">Lentibacillus kapialis</name>
    <dbReference type="NCBI Taxonomy" id="340214"/>
    <lineage>
        <taxon>Bacteria</taxon>
        <taxon>Bacillati</taxon>
        <taxon>Bacillota</taxon>
        <taxon>Bacilli</taxon>
        <taxon>Bacillales</taxon>
        <taxon>Bacillaceae</taxon>
        <taxon>Lentibacillus</taxon>
    </lineage>
</organism>
<evidence type="ECO:0000259" key="6">
    <source>
        <dbReference type="Pfam" id="PF04932"/>
    </source>
</evidence>
<keyword evidence="4 5" id="KW-0472">Membrane</keyword>
<dbReference type="EMBL" id="BMNQ01000055">
    <property type="protein sequence ID" value="GGK04675.1"/>
    <property type="molecule type" value="Genomic_DNA"/>
</dbReference>
<evidence type="ECO:0000313" key="7">
    <source>
        <dbReference type="EMBL" id="GGK04675.1"/>
    </source>
</evidence>
<evidence type="ECO:0000256" key="2">
    <source>
        <dbReference type="ARBA" id="ARBA00022692"/>
    </source>
</evidence>
<keyword evidence="8" id="KW-1185">Reference proteome</keyword>
<dbReference type="Pfam" id="PF04932">
    <property type="entry name" value="Wzy_C"/>
    <property type="match status" value="1"/>
</dbReference>
<feature type="transmembrane region" description="Helical" evidence="5">
    <location>
        <begin position="70"/>
        <end position="91"/>
    </location>
</feature>
<feature type="transmembrane region" description="Helical" evidence="5">
    <location>
        <begin position="346"/>
        <end position="363"/>
    </location>
</feature>
<evidence type="ECO:0000313" key="8">
    <source>
        <dbReference type="Proteomes" id="UP000658382"/>
    </source>
</evidence>
<feature type="transmembrane region" description="Helical" evidence="5">
    <location>
        <begin position="203"/>
        <end position="221"/>
    </location>
</feature>
<evidence type="ECO:0000256" key="5">
    <source>
        <dbReference type="SAM" id="Phobius"/>
    </source>
</evidence>
<dbReference type="InterPro" id="IPR051533">
    <property type="entry name" value="WaaL-like"/>
</dbReference>
<keyword evidence="3 5" id="KW-1133">Transmembrane helix</keyword>
<reference evidence="7" key="2">
    <citation type="submission" date="2020-09" db="EMBL/GenBank/DDBJ databases">
        <authorList>
            <person name="Sun Q."/>
            <person name="Ohkuma M."/>
        </authorList>
    </citation>
    <scope>NUCLEOTIDE SEQUENCE</scope>
    <source>
        <strain evidence="7">JCM 12580</strain>
    </source>
</reference>
<feature type="transmembrane region" description="Helical" evidence="5">
    <location>
        <begin position="228"/>
        <end position="246"/>
    </location>
</feature>
<feature type="transmembrane region" description="Helical" evidence="5">
    <location>
        <begin position="12"/>
        <end position="31"/>
    </location>
</feature>
<comment type="subcellular location">
    <subcellularLocation>
        <location evidence="1">Membrane</location>
        <topology evidence="1">Multi-pass membrane protein</topology>
    </subcellularLocation>
</comment>
<evidence type="ECO:0000256" key="3">
    <source>
        <dbReference type="ARBA" id="ARBA00022989"/>
    </source>
</evidence>
<feature type="transmembrane region" description="Helical" evidence="5">
    <location>
        <begin position="320"/>
        <end position="339"/>
    </location>
</feature>
<name>A0A917Q190_9BACI</name>
<sequence length="406" mass="46215">MQYLHQTRSKAYTISAALFFLLLLFNMFTLTEEPIKELALLTLDWTYMLAIFILGGLFAGKMHFPRQFKLFYLGMLAFSVLYGLIFIFNPAAHDREVLTVILLVLTFLLTMIHIPWKENQLDIFAYLSAGLTLLIFLHWLIEGLPMMKFQGLIRNPNITGSMLATFMFFPIVRFNMAKTVGKIILGTGIASALLLIYASSARAVLLLILTMAIARVILRLSKKIFSKLFYLVMAFNVIFVLVYGSLSRVSFLEKINQWSMDTFGKSLFSGRQNIWDKAIGFGAEKPLLGHEIGILPKDFMEGTHYVHAHNQYLHIFLESGFLGLISFVLLLFGIWTVFLKRLDLTVVRWAACFFLGLLIYESVEVSFFHYLYSIGLMQWLIIGVGLSTVLYSTYAQKTGEGISGEI</sequence>
<keyword evidence="2 5" id="KW-0812">Transmembrane</keyword>
<evidence type="ECO:0000256" key="4">
    <source>
        <dbReference type="ARBA" id="ARBA00023136"/>
    </source>
</evidence>